<feature type="region of interest" description="Disordered" evidence="7">
    <location>
        <begin position="579"/>
        <end position="603"/>
    </location>
</feature>
<dbReference type="CDD" id="cd00180">
    <property type="entry name" value="PKc"/>
    <property type="match status" value="1"/>
</dbReference>
<dbReference type="InterPro" id="IPR000719">
    <property type="entry name" value="Prot_kinase_dom"/>
</dbReference>
<dbReference type="Gene3D" id="1.10.510.10">
    <property type="entry name" value="Transferase(Phosphotransferase) domain 1"/>
    <property type="match status" value="1"/>
</dbReference>
<reference evidence="9" key="1">
    <citation type="submission" date="2021-05" db="EMBL/GenBank/DDBJ databases">
        <authorList>
            <person name="Stam R."/>
        </authorList>
    </citation>
    <scope>NUCLEOTIDE SEQUENCE</scope>
    <source>
        <strain evidence="9">CS162</strain>
    </source>
</reference>
<protein>
    <recommendedName>
        <fullName evidence="8">Protein kinase domain-containing protein</fullName>
    </recommendedName>
</protein>
<dbReference type="GeneID" id="67011219"/>
<comment type="caution">
    <text evidence="9">The sequence shown here is derived from an EMBL/GenBank/DDBJ whole genome shotgun (WGS) entry which is preliminary data.</text>
</comment>
<dbReference type="InterPro" id="IPR008271">
    <property type="entry name" value="Ser/Thr_kinase_AS"/>
</dbReference>
<sequence>MAQQGYEEDLLRRWFPEDAEGPDKHLTESDICNIAEVLVRSSRDAWSRIPRIYSILRMIGELNAIDAFIADGCTDVSFPFSGATLPEALRDHSARLKFLELQHLVYHTEALDLERQARHGHFSNPKDVPLKKLGELGKGGFGYVDHVVSTISHKEYARKLISRGKTFRKDKQVLRAFTKELSNLKGLSHRHLVKLAGSYSDRKFVAIIMLPVADMNLQTFLEKADLDDTSRSFLRPFFGCLTSALSYLHDNRIRHKDIKPSNVLIKHDQVYLTDFGTSLDWSGCDNSTTETALPTTPRYCAPEVMAFVERNTSSDIWSLGCVFLEMWTVLKRHTLDGLKTHMSAHGTHVKEYHHNLEAVASWVQMLENATGPSCDMALSKWIQNMLQHQPKSRWNCHILANHIQEASSDPSSEYAFKGLCCLELDDDTTDGTGSSECFDEHSESEDVTQSPPSLERSGSEKTVGLTASDISRSESVARTESPDTAALVSPAQPDVPVPRIVVNDCHVPPGAFVEDESESLSREIYEPSVSTKVSEDVNTDHDDTISFVRLETDRRYQPTDILRLGLPQQNHGYLWSQLQVDDPGDQDQPTERLNPGQSHHPGLLQQNHRQMSFWLQMDDPSRNQGIQCIIPSSANPQAGDKEIQLRKPEVTLNLPMSIVSHHRTRWRATRQPMIAALRRKLGAGQKNVGPMKTIETPAPFQLDLMMSRGKRPRAEMILTIVWSRIPVVIGHPIFDHHQQERP</sequence>
<feature type="domain" description="Protein kinase" evidence="8">
    <location>
        <begin position="130"/>
        <end position="405"/>
    </location>
</feature>
<evidence type="ECO:0000256" key="7">
    <source>
        <dbReference type="SAM" id="MobiDB-lite"/>
    </source>
</evidence>
<feature type="region of interest" description="Disordered" evidence="7">
    <location>
        <begin position="431"/>
        <end position="491"/>
    </location>
</feature>
<evidence type="ECO:0000256" key="1">
    <source>
        <dbReference type="ARBA" id="ARBA00006529"/>
    </source>
</evidence>
<proteinExistence type="inferred from homology"/>
<keyword evidence="2" id="KW-0723">Serine/threonine-protein kinase</keyword>
<dbReference type="GO" id="GO:0005524">
    <property type="term" value="F:ATP binding"/>
    <property type="evidence" value="ECO:0007669"/>
    <property type="project" value="UniProtKB-KW"/>
</dbReference>
<name>A0A8J2IM56_9PLEO</name>
<dbReference type="PANTHER" id="PTHR11584">
    <property type="entry name" value="SERINE/THREONINE PROTEIN KINASE"/>
    <property type="match status" value="1"/>
</dbReference>
<dbReference type="PANTHER" id="PTHR11584:SF369">
    <property type="entry name" value="MITOGEN-ACTIVATED PROTEIN KINASE KINASE KINASE 19-RELATED"/>
    <property type="match status" value="1"/>
</dbReference>
<keyword evidence="6" id="KW-0067">ATP-binding</keyword>
<dbReference type="EMBL" id="CAJRGZ010000030">
    <property type="protein sequence ID" value="CAG5184615.1"/>
    <property type="molecule type" value="Genomic_DNA"/>
</dbReference>
<keyword evidence="10" id="KW-1185">Reference proteome</keyword>
<evidence type="ECO:0000256" key="6">
    <source>
        <dbReference type="ARBA" id="ARBA00022840"/>
    </source>
</evidence>
<gene>
    <name evidence="9" type="ORF">ALTATR162_LOCUS10997</name>
</gene>
<evidence type="ECO:0000256" key="2">
    <source>
        <dbReference type="ARBA" id="ARBA00022527"/>
    </source>
</evidence>
<evidence type="ECO:0000313" key="10">
    <source>
        <dbReference type="Proteomes" id="UP000676310"/>
    </source>
</evidence>
<dbReference type="Proteomes" id="UP000676310">
    <property type="component" value="Unassembled WGS sequence"/>
</dbReference>
<evidence type="ECO:0000313" key="9">
    <source>
        <dbReference type="EMBL" id="CAG5184615.1"/>
    </source>
</evidence>
<dbReference type="OrthoDB" id="4062651at2759"/>
<dbReference type="Pfam" id="PF00069">
    <property type="entry name" value="Pkinase"/>
    <property type="match status" value="1"/>
</dbReference>
<evidence type="ECO:0000259" key="8">
    <source>
        <dbReference type="PROSITE" id="PS50011"/>
    </source>
</evidence>
<evidence type="ECO:0000256" key="5">
    <source>
        <dbReference type="ARBA" id="ARBA00022777"/>
    </source>
</evidence>
<dbReference type="GO" id="GO:0004674">
    <property type="term" value="F:protein serine/threonine kinase activity"/>
    <property type="evidence" value="ECO:0007669"/>
    <property type="project" value="UniProtKB-KW"/>
</dbReference>
<evidence type="ECO:0000256" key="4">
    <source>
        <dbReference type="ARBA" id="ARBA00022741"/>
    </source>
</evidence>
<dbReference type="RefSeq" id="XP_043174572.1">
    <property type="nucleotide sequence ID" value="XM_043318637.1"/>
</dbReference>
<comment type="similarity">
    <text evidence="1">Belongs to the protein kinase superfamily. STE Ser/Thr protein kinase family. MAP kinase kinase kinase subfamily.</text>
</comment>
<dbReference type="AlphaFoldDB" id="A0A8J2IM56"/>
<organism evidence="9 10">
    <name type="scientific">Alternaria atra</name>
    <dbReference type="NCBI Taxonomy" id="119953"/>
    <lineage>
        <taxon>Eukaryota</taxon>
        <taxon>Fungi</taxon>
        <taxon>Dikarya</taxon>
        <taxon>Ascomycota</taxon>
        <taxon>Pezizomycotina</taxon>
        <taxon>Dothideomycetes</taxon>
        <taxon>Pleosporomycetidae</taxon>
        <taxon>Pleosporales</taxon>
        <taxon>Pleosporineae</taxon>
        <taxon>Pleosporaceae</taxon>
        <taxon>Alternaria</taxon>
        <taxon>Alternaria sect. Ulocladioides</taxon>
    </lineage>
</organism>
<dbReference type="Gene3D" id="3.30.200.20">
    <property type="entry name" value="Phosphorylase Kinase, domain 1"/>
    <property type="match status" value="1"/>
</dbReference>
<keyword evidence="4" id="KW-0547">Nucleotide-binding</keyword>
<accession>A0A8J2IM56</accession>
<dbReference type="PROSITE" id="PS50011">
    <property type="entry name" value="PROTEIN_KINASE_DOM"/>
    <property type="match status" value="1"/>
</dbReference>
<keyword evidence="3" id="KW-0808">Transferase</keyword>
<keyword evidence="5" id="KW-0418">Kinase</keyword>
<dbReference type="InterPro" id="IPR011009">
    <property type="entry name" value="Kinase-like_dom_sf"/>
</dbReference>
<feature type="compositionally biased region" description="Basic and acidic residues" evidence="7">
    <location>
        <begin position="471"/>
        <end position="481"/>
    </location>
</feature>
<evidence type="ECO:0000256" key="3">
    <source>
        <dbReference type="ARBA" id="ARBA00022679"/>
    </source>
</evidence>
<dbReference type="PROSITE" id="PS00108">
    <property type="entry name" value="PROTEIN_KINASE_ST"/>
    <property type="match status" value="1"/>
</dbReference>
<dbReference type="SUPFAM" id="SSF56112">
    <property type="entry name" value="Protein kinase-like (PK-like)"/>
    <property type="match status" value="1"/>
</dbReference>
<dbReference type="SMART" id="SM00220">
    <property type="entry name" value="S_TKc"/>
    <property type="match status" value="1"/>
</dbReference>